<gene>
    <name evidence="1" type="ORF">SDC9_147591</name>
</gene>
<proteinExistence type="predicted"/>
<sequence length="99" mass="11335">MAHERFPKREASHFGVWLIMQQSVERVFERFLFPATVVISIDVQRQTRDGFRQNSHAGIHRRHLHGGRFVHRFPARCTAKKEAVATAIQGILGFVAGVE</sequence>
<accession>A0A645EF44</accession>
<name>A0A645EF44_9ZZZZ</name>
<dbReference type="AlphaFoldDB" id="A0A645EF44"/>
<evidence type="ECO:0000313" key="1">
    <source>
        <dbReference type="EMBL" id="MPN00397.1"/>
    </source>
</evidence>
<reference evidence="1" key="1">
    <citation type="submission" date="2019-08" db="EMBL/GenBank/DDBJ databases">
        <authorList>
            <person name="Kucharzyk K."/>
            <person name="Murdoch R.W."/>
            <person name="Higgins S."/>
            <person name="Loffler F."/>
        </authorList>
    </citation>
    <scope>NUCLEOTIDE SEQUENCE</scope>
</reference>
<protein>
    <submittedName>
        <fullName evidence="1">Uncharacterized protein</fullName>
    </submittedName>
</protein>
<organism evidence="1">
    <name type="scientific">bioreactor metagenome</name>
    <dbReference type="NCBI Taxonomy" id="1076179"/>
    <lineage>
        <taxon>unclassified sequences</taxon>
        <taxon>metagenomes</taxon>
        <taxon>ecological metagenomes</taxon>
    </lineage>
</organism>
<dbReference type="EMBL" id="VSSQ01046426">
    <property type="protein sequence ID" value="MPN00397.1"/>
    <property type="molecule type" value="Genomic_DNA"/>
</dbReference>
<comment type="caution">
    <text evidence="1">The sequence shown here is derived from an EMBL/GenBank/DDBJ whole genome shotgun (WGS) entry which is preliminary data.</text>
</comment>